<dbReference type="SUPFAM" id="SSF48557">
    <property type="entry name" value="L-aspartase-like"/>
    <property type="match status" value="1"/>
</dbReference>
<dbReference type="FunFam" id="1.10.40.30:FF:000001">
    <property type="entry name" value="Argininosuccinate lyase"/>
    <property type="match status" value="1"/>
</dbReference>
<dbReference type="InterPro" id="IPR008948">
    <property type="entry name" value="L-Aspartase-like"/>
</dbReference>
<evidence type="ECO:0000256" key="4">
    <source>
        <dbReference type="ARBA" id="ARBA00022571"/>
    </source>
</evidence>
<keyword evidence="5 7" id="KW-0028">Amino-acid biosynthesis</keyword>
<keyword evidence="6 7" id="KW-0456">Lyase</keyword>
<dbReference type="GO" id="GO:0042450">
    <property type="term" value="P:L-arginine biosynthetic process via ornithine"/>
    <property type="evidence" value="ECO:0007669"/>
    <property type="project" value="UniProtKB-UniRule"/>
</dbReference>
<dbReference type="EC" id="4.3.2.1" evidence="2 7"/>
<evidence type="ECO:0000256" key="7">
    <source>
        <dbReference type="HAMAP-Rule" id="MF_00006"/>
    </source>
</evidence>
<dbReference type="InterPro" id="IPR024083">
    <property type="entry name" value="Fumarase/histidase_N"/>
</dbReference>
<dbReference type="EMBL" id="CP015596">
    <property type="protein sequence ID" value="ANE80347.1"/>
    <property type="molecule type" value="Genomic_DNA"/>
</dbReference>
<dbReference type="Gene3D" id="1.10.40.30">
    <property type="entry name" value="Fumarase/aspartase (C-terminal domain)"/>
    <property type="match status" value="1"/>
</dbReference>
<dbReference type="InterPro" id="IPR000362">
    <property type="entry name" value="Fumarate_lyase_fam"/>
</dbReference>
<dbReference type="NCBIfam" id="TIGR00838">
    <property type="entry name" value="argH"/>
    <property type="match status" value="1"/>
</dbReference>
<reference evidence="10 11" key="1">
    <citation type="submission" date="2016-05" db="EMBL/GenBank/DDBJ databases">
        <title>Complete genome sequence of a phthalic acid esters degrading Mycobacterium sp. YC-RL4.</title>
        <authorList>
            <person name="Ren L."/>
            <person name="Fan S."/>
            <person name="Ruth N."/>
            <person name="Jia Y."/>
            <person name="Wang J."/>
            <person name="Qiao C."/>
        </authorList>
    </citation>
    <scope>NUCLEOTIDE SEQUENCE [LARGE SCALE GENOMIC DNA]</scope>
    <source>
        <strain evidence="10 11">YC-RL4</strain>
    </source>
</reference>
<dbReference type="InterPro" id="IPR022761">
    <property type="entry name" value="Fumarate_lyase_N"/>
</dbReference>
<dbReference type="OrthoDB" id="9769623at2"/>
<evidence type="ECO:0000256" key="6">
    <source>
        <dbReference type="ARBA" id="ARBA00023239"/>
    </source>
</evidence>
<dbReference type="HAMAP" id="MF_00006">
    <property type="entry name" value="Arg_succ_lyase"/>
    <property type="match status" value="1"/>
</dbReference>
<evidence type="ECO:0000256" key="3">
    <source>
        <dbReference type="ARBA" id="ARBA00022490"/>
    </source>
</evidence>
<evidence type="ECO:0000256" key="2">
    <source>
        <dbReference type="ARBA" id="ARBA00012338"/>
    </source>
</evidence>
<evidence type="ECO:0000256" key="5">
    <source>
        <dbReference type="ARBA" id="ARBA00022605"/>
    </source>
</evidence>
<dbReference type="PRINTS" id="PR00145">
    <property type="entry name" value="ARGSUCLYASE"/>
</dbReference>
<organism evidence="10 11">
    <name type="scientific">Mycobacterium adipatum</name>
    <dbReference type="NCBI Taxonomy" id="1682113"/>
    <lineage>
        <taxon>Bacteria</taxon>
        <taxon>Bacillati</taxon>
        <taxon>Actinomycetota</taxon>
        <taxon>Actinomycetes</taxon>
        <taxon>Mycobacteriales</taxon>
        <taxon>Mycobacteriaceae</taxon>
        <taxon>Mycobacterium</taxon>
    </lineage>
</organism>
<comment type="catalytic activity">
    <reaction evidence="7">
        <text>2-(N(omega)-L-arginino)succinate = fumarate + L-arginine</text>
        <dbReference type="Rhea" id="RHEA:24020"/>
        <dbReference type="ChEBI" id="CHEBI:29806"/>
        <dbReference type="ChEBI" id="CHEBI:32682"/>
        <dbReference type="ChEBI" id="CHEBI:57472"/>
        <dbReference type="EC" id="4.3.2.1"/>
    </reaction>
</comment>
<name>A0A172UMA6_9MYCO</name>
<dbReference type="Gene3D" id="1.10.275.10">
    <property type="entry name" value="Fumarase/aspartase (N-terminal domain)"/>
    <property type="match status" value="1"/>
</dbReference>
<evidence type="ECO:0000259" key="9">
    <source>
        <dbReference type="Pfam" id="PF14698"/>
    </source>
</evidence>
<evidence type="ECO:0000256" key="1">
    <source>
        <dbReference type="ARBA" id="ARBA00004941"/>
    </source>
</evidence>
<gene>
    <name evidence="7" type="primary">argH</name>
    <name evidence="10" type="ORF">A7U43_14445</name>
</gene>
<protein>
    <recommendedName>
        <fullName evidence="2 7">Argininosuccinate lyase</fullName>
        <shortName evidence="7">ASAL</shortName>
        <ecNumber evidence="2 7">4.3.2.1</ecNumber>
    </recommendedName>
    <alternativeName>
        <fullName evidence="7">Arginosuccinase</fullName>
    </alternativeName>
</protein>
<comment type="similarity">
    <text evidence="7">Belongs to the lyase 1 family. Argininosuccinate lyase subfamily.</text>
</comment>
<dbReference type="InterPro" id="IPR029419">
    <property type="entry name" value="Arg_succ_lyase_C"/>
</dbReference>
<comment type="pathway">
    <text evidence="1 7">Amino-acid biosynthesis; L-arginine biosynthesis; L-arginine from L-ornithine and carbamoyl phosphate: step 3/3.</text>
</comment>
<dbReference type="PANTHER" id="PTHR43814:SF1">
    <property type="entry name" value="ARGININOSUCCINATE LYASE"/>
    <property type="match status" value="1"/>
</dbReference>
<dbReference type="PRINTS" id="PR00149">
    <property type="entry name" value="FUMRATELYASE"/>
</dbReference>
<dbReference type="Proteomes" id="UP000077143">
    <property type="component" value="Chromosome"/>
</dbReference>
<dbReference type="KEGG" id="madi:A7U43_14445"/>
<dbReference type="InterPro" id="IPR009049">
    <property type="entry name" value="Argininosuccinate_lyase"/>
</dbReference>
<dbReference type="RefSeq" id="WP_067996384.1">
    <property type="nucleotide sequence ID" value="NZ_CP015596.1"/>
</dbReference>
<dbReference type="AlphaFoldDB" id="A0A172UMA6"/>
<accession>A0A172UMA6</accession>
<feature type="domain" description="Fumarate lyase N-terminal" evidence="8">
    <location>
        <begin position="15"/>
        <end position="307"/>
    </location>
</feature>
<sequence>MSTTNEGALWGGRFADGPSDALAALSKSTHFDWVLAPYDVTASAAHARVLHRAGLLTDEQRDGLLAGLDSLGADVADGSFGPLPTDEDVHGALERGLIDRVGPELGGRLRAGRSRNDQVATLFRMWLRDAIKAVGNGVLDVAAALSTQAAAHPTAIMPGKTHLQSAQPVLLAHHLLAHAHPLLRDADRLIDLDKRTAVSPYGSGALAGSSLGLDPDAIAAELGFHSAAENSIDATAARDFAAEAAFVFAMIAVDLSRLAEDIILWSTTEFGYVKLHDSWSTGSSIMPQKKNPDIAELARGKSGRLIGNLAGLLATLKAQPLAYNRDLQEDKEPVFDSVAQLRLLLPAMAGLVGTLTFDTDRIAQLAPLGYTLATDIAEWMVRQGIPFRIAHEAAGAAVKAAEARGVGLEELADDELAGIHPGLTAQVREVLTIAGSVDSRDARGGTAPVQVARQLGVLRDALDELRIKLR</sequence>
<dbReference type="GO" id="GO:0004056">
    <property type="term" value="F:argininosuccinate lyase activity"/>
    <property type="evidence" value="ECO:0007669"/>
    <property type="project" value="UniProtKB-UniRule"/>
</dbReference>
<dbReference type="CDD" id="cd01359">
    <property type="entry name" value="Argininosuccinate_lyase"/>
    <property type="match status" value="1"/>
</dbReference>
<evidence type="ECO:0000313" key="11">
    <source>
        <dbReference type="Proteomes" id="UP000077143"/>
    </source>
</evidence>
<proteinExistence type="inferred from homology"/>
<dbReference type="PANTHER" id="PTHR43814">
    <property type="entry name" value="ARGININOSUCCINATE LYASE"/>
    <property type="match status" value="1"/>
</dbReference>
<evidence type="ECO:0000313" key="10">
    <source>
        <dbReference type="EMBL" id="ANE80347.1"/>
    </source>
</evidence>
<dbReference type="InterPro" id="IPR020557">
    <property type="entry name" value="Fumarate_lyase_CS"/>
</dbReference>
<keyword evidence="11" id="KW-1185">Reference proteome</keyword>
<feature type="domain" description="Argininosuccinate lyase C-terminal" evidence="9">
    <location>
        <begin position="370"/>
        <end position="438"/>
    </location>
</feature>
<dbReference type="Pfam" id="PF00206">
    <property type="entry name" value="Lyase_1"/>
    <property type="match status" value="1"/>
</dbReference>
<dbReference type="FunFam" id="1.20.200.10:FF:000015">
    <property type="entry name" value="argininosuccinate lyase isoform X2"/>
    <property type="match status" value="1"/>
</dbReference>
<dbReference type="UniPathway" id="UPA00068">
    <property type="reaction ID" value="UER00114"/>
</dbReference>
<keyword evidence="3 7" id="KW-0963">Cytoplasm</keyword>
<dbReference type="STRING" id="1682113.A7U43_14445"/>
<evidence type="ECO:0000259" key="8">
    <source>
        <dbReference type="Pfam" id="PF00206"/>
    </source>
</evidence>
<dbReference type="Pfam" id="PF14698">
    <property type="entry name" value="ASL_C2"/>
    <property type="match status" value="1"/>
</dbReference>
<comment type="subcellular location">
    <subcellularLocation>
        <location evidence="7">Cytoplasm</location>
    </subcellularLocation>
</comment>
<dbReference type="Gene3D" id="1.20.200.10">
    <property type="entry name" value="Fumarase/aspartase (Central domain)"/>
    <property type="match status" value="1"/>
</dbReference>
<dbReference type="GO" id="GO:0005829">
    <property type="term" value="C:cytosol"/>
    <property type="evidence" value="ECO:0007669"/>
    <property type="project" value="TreeGrafter"/>
</dbReference>
<keyword evidence="4 7" id="KW-0055">Arginine biosynthesis</keyword>
<dbReference type="PROSITE" id="PS00163">
    <property type="entry name" value="FUMARATE_LYASES"/>
    <property type="match status" value="1"/>
</dbReference>